<accession>A0A8T4GRQ0</accession>
<evidence type="ECO:0000259" key="2">
    <source>
        <dbReference type="Pfam" id="PF02517"/>
    </source>
</evidence>
<dbReference type="GO" id="GO:0080120">
    <property type="term" value="P:CAAX-box protein maturation"/>
    <property type="evidence" value="ECO:0007669"/>
    <property type="project" value="UniProtKB-ARBA"/>
</dbReference>
<keyword evidence="1" id="KW-0812">Transmembrane</keyword>
<dbReference type="InterPro" id="IPR003675">
    <property type="entry name" value="Rce1/LyrA-like_dom"/>
</dbReference>
<dbReference type="AlphaFoldDB" id="A0A8T4GRQ0"/>
<proteinExistence type="predicted"/>
<keyword evidence="1" id="KW-0472">Membrane</keyword>
<evidence type="ECO:0000256" key="1">
    <source>
        <dbReference type="SAM" id="Phobius"/>
    </source>
</evidence>
<reference evidence="3" key="1">
    <citation type="submission" date="2021-03" db="EMBL/GenBank/DDBJ databases">
        <title>Genomic Encyclopedia of Type Strains, Phase IV (KMG-IV): sequencing the most valuable type-strain genomes for metagenomic binning, comparative biology and taxonomic classification.</title>
        <authorList>
            <person name="Goeker M."/>
        </authorList>
    </citation>
    <scope>NUCLEOTIDE SEQUENCE</scope>
    <source>
        <strain evidence="3">DSM 22443</strain>
    </source>
</reference>
<feature type="transmembrane region" description="Helical" evidence="1">
    <location>
        <begin position="133"/>
        <end position="153"/>
    </location>
</feature>
<feature type="transmembrane region" description="Helical" evidence="1">
    <location>
        <begin position="48"/>
        <end position="70"/>
    </location>
</feature>
<dbReference type="GO" id="GO:0006508">
    <property type="term" value="P:proteolysis"/>
    <property type="evidence" value="ECO:0007669"/>
    <property type="project" value="UniProtKB-KW"/>
</dbReference>
<feature type="transmembrane region" description="Helical" evidence="1">
    <location>
        <begin position="12"/>
        <end position="36"/>
    </location>
</feature>
<comment type="caution">
    <text evidence="3">The sequence shown here is derived from an EMBL/GenBank/DDBJ whole genome shotgun (WGS) entry which is preliminary data.</text>
</comment>
<dbReference type="InterPro" id="IPR052710">
    <property type="entry name" value="CAAX_protease"/>
</dbReference>
<evidence type="ECO:0000313" key="4">
    <source>
        <dbReference type="Proteomes" id="UP000765891"/>
    </source>
</evidence>
<dbReference type="PANTHER" id="PTHR36435:SF1">
    <property type="entry name" value="CAAX AMINO TERMINAL PROTEASE FAMILY PROTEIN"/>
    <property type="match status" value="1"/>
</dbReference>
<dbReference type="Pfam" id="PF02517">
    <property type="entry name" value="Rce1-like"/>
    <property type="match status" value="1"/>
</dbReference>
<feature type="transmembrane region" description="Helical" evidence="1">
    <location>
        <begin position="192"/>
        <end position="211"/>
    </location>
</feature>
<dbReference type="EMBL" id="JAGGKO010000011">
    <property type="protein sequence ID" value="MBP1956008.1"/>
    <property type="molecule type" value="Genomic_DNA"/>
</dbReference>
<keyword evidence="1" id="KW-1133">Transmembrane helix</keyword>
<sequence>MNAISDRVRSVTLTIALAIVGFGVGTLLVATGAGLLTAVGIPVFDRPAIQLVLSATLLQGIAFGGVALLYSRLGNTSPPLPVAVPSRRDLAIIAAGSVATLALWVGLSMTASFLGLDSATNQVVTTAAENPAVLLLMIPLSYLLVGPGEELLFRGAIQGRLRSEFTPIVAIPIASATFAVLHVSSLSGDGKLVYLGGVFLIALVLGVLYEYTENLAVPALVHATYNAVQFGVAYFSLSSAPAVLLG</sequence>
<dbReference type="RefSeq" id="WP_188872918.1">
    <property type="nucleotide sequence ID" value="NZ_BMOO01000006.1"/>
</dbReference>
<name>A0A8T4GRQ0_9EURY</name>
<feature type="transmembrane region" description="Helical" evidence="1">
    <location>
        <begin position="165"/>
        <end position="186"/>
    </location>
</feature>
<keyword evidence="3" id="KW-0645">Protease</keyword>
<feature type="transmembrane region" description="Helical" evidence="1">
    <location>
        <begin position="90"/>
        <end position="113"/>
    </location>
</feature>
<gene>
    <name evidence="3" type="ORF">J2752_002939</name>
</gene>
<dbReference type="PANTHER" id="PTHR36435">
    <property type="entry name" value="SLR1288 PROTEIN"/>
    <property type="match status" value="1"/>
</dbReference>
<dbReference type="Proteomes" id="UP000765891">
    <property type="component" value="Unassembled WGS sequence"/>
</dbReference>
<feature type="transmembrane region" description="Helical" evidence="1">
    <location>
        <begin position="223"/>
        <end position="244"/>
    </location>
</feature>
<feature type="domain" description="CAAX prenyl protease 2/Lysostaphin resistance protein A-like" evidence="2">
    <location>
        <begin position="133"/>
        <end position="228"/>
    </location>
</feature>
<keyword evidence="3" id="KW-0378">Hydrolase</keyword>
<evidence type="ECO:0000313" key="3">
    <source>
        <dbReference type="EMBL" id="MBP1956008.1"/>
    </source>
</evidence>
<protein>
    <submittedName>
        <fullName evidence="3">Membrane protease YdiL (CAAX protease family)</fullName>
    </submittedName>
</protein>
<dbReference type="GO" id="GO:0004175">
    <property type="term" value="F:endopeptidase activity"/>
    <property type="evidence" value="ECO:0007669"/>
    <property type="project" value="UniProtKB-ARBA"/>
</dbReference>
<organism evidence="3 4">
    <name type="scientific">Halarchaeum rubridurum</name>
    <dbReference type="NCBI Taxonomy" id="489911"/>
    <lineage>
        <taxon>Archaea</taxon>
        <taxon>Methanobacteriati</taxon>
        <taxon>Methanobacteriota</taxon>
        <taxon>Stenosarchaea group</taxon>
        <taxon>Halobacteria</taxon>
        <taxon>Halobacteriales</taxon>
        <taxon>Halobacteriaceae</taxon>
    </lineage>
</organism>